<keyword evidence="6" id="KW-0808">Transferase</keyword>
<evidence type="ECO:0000256" key="9">
    <source>
        <dbReference type="ARBA" id="ARBA00022777"/>
    </source>
</evidence>
<evidence type="ECO:0000256" key="5">
    <source>
        <dbReference type="ARBA" id="ARBA00022553"/>
    </source>
</evidence>
<dbReference type="InterPro" id="IPR036097">
    <property type="entry name" value="HisK_dim/P_sf"/>
</dbReference>
<keyword evidence="9" id="KW-0418">Kinase</keyword>
<dbReference type="Pfam" id="PF00512">
    <property type="entry name" value="HisKA"/>
    <property type="match status" value="1"/>
</dbReference>
<dbReference type="SMART" id="SM00388">
    <property type="entry name" value="HisKA"/>
    <property type="match status" value="1"/>
</dbReference>
<evidence type="ECO:0000256" key="12">
    <source>
        <dbReference type="ARBA" id="ARBA00023012"/>
    </source>
</evidence>
<dbReference type="FunFam" id="1.10.287.130:FF:000001">
    <property type="entry name" value="Two-component sensor histidine kinase"/>
    <property type="match status" value="1"/>
</dbReference>
<evidence type="ECO:0000256" key="7">
    <source>
        <dbReference type="ARBA" id="ARBA00022692"/>
    </source>
</evidence>
<evidence type="ECO:0000313" key="18">
    <source>
        <dbReference type="Proteomes" id="UP000683246"/>
    </source>
</evidence>
<keyword evidence="8" id="KW-0547">Nucleotide-binding</keyword>
<dbReference type="GO" id="GO:0005524">
    <property type="term" value="F:ATP binding"/>
    <property type="evidence" value="ECO:0007669"/>
    <property type="project" value="UniProtKB-KW"/>
</dbReference>
<dbReference type="InterPro" id="IPR004358">
    <property type="entry name" value="Sig_transdc_His_kin-like_C"/>
</dbReference>
<dbReference type="Pfam" id="PF00672">
    <property type="entry name" value="HAMP"/>
    <property type="match status" value="1"/>
</dbReference>
<dbReference type="Proteomes" id="UP000683246">
    <property type="component" value="Chromosome"/>
</dbReference>
<dbReference type="CDD" id="cd06225">
    <property type="entry name" value="HAMP"/>
    <property type="match status" value="1"/>
</dbReference>
<keyword evidence="18" id="KW-1185">Reference proteome</keyword>
<dbReference type="SUPFAM" id="SSF47384">
    <property type="entry name" value="Homodimeric domain of signal transducing histidine kinase"/>
    <property type="match status" value="1"/>
</dbReference>
<keyword evidence="7 14" id="KW-0812">Transmembrane</keyword>
<dbReference type="InterPro" id="IPR003594">
    <property type="entry name" value="HATPase_dom"/>
</dbReference>
<dbReference type="EC" id="2.7.13.3" evidence="3"/>
<dbReference type="PANTHER" id="PTHR45528:SF1">
    <property type="entry name" value="SENSOR HISTIDINE KINASE CPXA"/>
    <property type="match status" value="1"/>
</dbReference>
<dbReference type="KEGG" id="vpy:HZI73_25570"/>
<comment type="catalytic activity">
    <reaction evidence="1">
        <text>ATP + protein L-histidine = ADP + protein N-phospho-L-histidine.</text>
        <dbReference type="EC" id="2.7.13.3"/>
    </reaction>
</comment>
<dbReference type="PRINTS" id="PR00344">
    <property type="entry name" value="BCTRLSENSOR"/>
</dbReference>
<dbReference type="SMART" id="SM00387">
    <property type="entry name" value="HATPase_c"/>
    <property type="match status" value="1"/>
</dbReference>
<keyword evidence="10" id="KW-0067">ATP-binding</keyword>
<dbReference type="GO" id="GO:0000155">
    <property type="term" value="F:phosphorelay sensor kinase activity"/>
    <property type="evidence" value="ECO:0007669"/>
    <property type="project" value="InterPro"/>
</dbReference>
<evidence type="ECO:0000256" key="10">
    <source>
        <dbReference type="ARBA" id="ARBA00022840"/>
    </source>
</evidence>
<dbReference type="CDD" id="cd00082">
    <property type="entry name" value="HisKA"/>
    <property type="match status" value="1"/>
</dbReference>
<reference evidence="17" key="1">
    <citation type="submission" date="2020-07" db="EMBL/GenBank/DDBJ databases">
        <title>Vallitalea pronyensis genome.</title>
        <authorList>
            <person name="Postec A."/>
        </authorList>
    </citation>
    <scope>NUCLEOTIDE SEQUENCE</scope>
    <source>
        <strain evidence="17">FatNI3</strain>
    </source>
</reference>
<proteinExistence type="predicted"/>
<evidence type="ECO:0000313" key="17">
    <source>
        <dbReference type="EMBL" id="QUI25459.1"/>
    </source>
</evidence>
<dbReference type="Gene3D" id="3.30.450.20">
    <property type="entry name" value="PAS domain"/>
    <property type="match status" value="1"/>
</dbReference>
<comment type="subcellular location">
    <subcellularLocation>
        <location evidence="2">Cell membrane</location>
        <topology evidence="2">Multi-pass membrane protein</topology>
    </subcellularLocation>
</comment>
<keyword evidence="11 14" id="KW-1133">Transmembrane helix</keyword>
<feature type="transmembrane region" description="Helical" evidence="14">
    <location>
        <begin position="166"/>
        <end position="188"/>
    </location>
</feature>
<dbReference type="PROSITE" id="PS50885">
    <property type="entry name" value="HAMP"/>
    <property type="match status" value="1"/>
</dbReference>
<dbReference type="CDD" id="cd00075">
    <property type="entry name" value="HATPase"/>
    <property type="match status" value="1"/>
</dbReference>
<evidence type="ECO:0000259" key="16">
    <source>
        <dbReference type="PROSITE" id="PS50885"/>
    </source>
</evidence>
<evidence type="ECO:0000259" key="15">
    <source>
        <dbReference type="PROSITE" id="PS50109"/>
    </source>
</evidence>
<dbReference type="PANTHER" id="PTHR45528">
    <property type="entry name" value="SENSOR HISTIDINE KINASE CPXA"/>
    <property type="match status" value="1"/>
</dbReference>
<evidence type="ECO:0000256" key="11">
    <source>
        <dbReference type="ARBA" id="ARBA00022989"/>
    </source>
</evidence>
<dbReference type="InterPro" id="IPR036890">
    <property type="entry name" value="HATPase_C_sf"/>
</dbReference>
<dbReference type="Pfam" id="PF02518">
    <property type="entry name" value="HATPase_c"/>
    <property type="match status" value="1"/>
</dbReference>
<dbReference type="SMART" id="SM00304">
    <property type="entry name" value="HAMP"/>
    <property type="match status" value="1"/>
</dbReference>
<dbReference type="Gene3D" id="1.10.287.130">
    <property type="match status" value="1"/>
</dbReference>
<evidence type="ECO:0000256" key="1">
    <source>
        <dbReference type="ARBA" id="ARBA00000085"/>
    </source>
</evidence>
<evidence type="ECO:0000256" key="2">
    <source>
        <dbReference type="ARBA" id="ARBA00004651"/>
    </source>
</evidence>
<dbReference type="GO" id="GO:0005886">
    <property type="term" value="C:plasma membrane"/>
    <property type="evidence" value="ECO:0007669"/>
    <property type="project" value="UniProtKB-SubCell"/>
</dbReference>
<dbReference type="EMBL" id="CP058649">
    <property type="protein sequence ID" value="QUI25459.1"/>
    <property type="molecule type" value="Genomic_DNA"/>
</dbReference>
<accession>A0A8J8MPY0</accession>
<evidence type="ECO:0000256" key="8">
    <source>
        <dbReference type="ARBA" id="ARBA00022741"/>
    </source>
</evidence>
<name>A0A8J8MPY0_9FIRM</name>
<evidence type="ECO:0000256" key="14">
    <source>
        <dbReference type="SAM" id="Phobius"/>
    </source>
</evidence>
<keyword evidence="5" id="KW-0597">Phosphoprotein</keyword>
<keyword evidence="13 14" id="KW-0472">Membrane</keyword>
<feature type="transmembrane region" description="Helical" evidence="14">
    <location>
        <begin position="12"/>
        <end position="32"/>
    </location>
</feature>
<dbReference type="Gene3D" id="3.30.565.10">
    <property type="entry name" value="Histidine kinase-like ATPase, C-terminal domain"/>
    <property type="match status" value="1"/>
</dbReference>
<sequence>MFKSFVSKFFTLYAALTLLTFICLTSFITYVINGYFISDKSDKLIESGRIINEMYLLEDINSSYFRTAINSMSRAYGSRIWIVTNNGTILMDSESNKLSGITFDTQRPNIQKAIEGHHVTFTGNFYGLFRERMITVIVPIRYNNETMGLIFLHAYYPSITNATNPFFRVTLISLLFSLVVSIMLMYLFSRRITKIFQQMNKTAKSIANGNFESRIMIHSNDEFGELATNLNYMAAELGKLEEMRRGFIANISHDFRSPLTSIKGFVQAILDGTIPPENQDKYLNIVLNESNRLTSLTNDILLLAKLENNGITINRTSFDIHNLIREVIIQFEQKIIDKKMEITILIDEKAVFVDADRQKIQRVLYNMIDNAVKFCGKGDRLTIETTKYKEKINISIKDTGPGIKEEDIKYIFNRFHKADRSRGKDKKGTGLGLSIVKEIINAHGETINVNSQLNKGTEFVFTLTLDKGNKMYR</sequence>
<keyword evidence="12" id="KW-0902">Two-component regulatory system</keyword>
<dbReference type="RefSeq" id="WP_212696163.1">
    <property type="nucleotide sequence ID" value="NZ_CP058649.1"/>
</dbReference>
<dbReference type="InterPro" id="IPR003660">
    <property type="entry name" value="HAMP_dom"/>
</dbReference>
<dbReference type="FunFam" id="3.30.565.10:FF:000006">
    <property type="entry name" value="Sensor histidine kinase WalK"/>
    <property type="match status" value="1"/>
</dbReference>
<feature type="domain" description="HAMP" evidence="16">
    <location>
        <begin position="190"/>
        <end position="242"/>
    </location>
</feature>
<keyword evidence="4" id="KW-1003">Cell membrane</keyword>
<evidence type="ECO:0000256" key="4">
    <source>
        <dbReference type="ARBA" id="ARBA00022475"/>
    </source>
</evidence>
<dbReference type="InterPro" id="IPR003661">
    <property type="entry name" value="HisK_dim/P_dom"/>
</dbReference>
<organism evidence="17 18">
    <name type="scientific">Vallitalea pronyensis</name>
    <dbReference type="NCBI Taxonomy" id="1348613"/>
    <lineage>
        <taxon>Bacteria</taxon>
        <taxon>Bacillati</taxon>
        <taxon>Bacillota</taxon>
        <taxon>Clostridia</taxon>
        <taxon>Lachnospirales</taxon>
        <taxon>Vallitaleaceae</taxon>
        <taxon>Vallitalea</taxon>
    </lineage>
</organism>
<evidence type="ECO:0000256" key="6">
    <source>
        <dbReference type="ARBA" id="ARBA00022679"/>
    </source>
</evidence>
<dbReference type="InterPro" id="IPR005467">
    <property type="entry name" value="His_kinase_dom"/>
</dbReference>
<dbReference type="Gene3D" id="6.10.340.10">
    <property type="match status" value="1"/>
</dbReference>
<feature type="domain" description="Histidine kinase" evidence="15">
    <location>
        <begin position="250"/>
        <end position="467"/>
    </location>
</feature>
<gene>
    <name evidence="17" type="ORF">HZI73_25570</name>
</gene>
<dbReference type="InterPro" id="IPR050398">
    <property type="entry name" value="HssS/ArlS-like"/>
</dbReference>
<protein>
    <recommendedName>
        <fullName evidence="3">histidine kinase</fullName>
        <ecNumber evidence="3">2.7.13.3</ecNumber>
    </recommendedName>
</protein>
<evidence type="ECO:0000256" key="13">
    <source>
        <dbReference type="ARBA" id="ARBA00023136"/>
    </source>
</evidence>
<dbReference type="SUPFAM" id="SSF55874">
    <property type="entry name" value="ATPase domain of HSP90 chaperone/DNA topoisomerase II/histidine kinase"/>
    <property type="match status" value="1"/>
</dbReference>
<evidence type="ECO:0000256" key="3">
    <source>
        <dbReference type="ARBA" id="ARBA00012438"/>
    </source>
</evidence>
<dbReference type="SUPFAM" id="SSF158472">
    <property type="entry name" value="HAMP domain-like"/>
    <property type="match status" value="1"/>
</dbReference>
<dbReference type="AlphaFoldDB" id="A0A8J8MPY0"/>
<dbReference type="PROSITE" id="PS50109">
    <property type="entry name" value="HIS_KIN"/>
    <property type="match status" value="1"/>
</dbReference>